<dbReference type="InterPro" id="IPR035906">
    <property type="entry name" value="MetI-like_sf"/>
</dbReference>
<dbReference type="Proteomes" id="UP000603865">
    <property type="component" value="Unassembled WGS sequence"/>
</dbReference>
<dbReference type="InterPro" id="IPR000515">
    <property type="entry name" value="MetI-like"/>
</dbReference>
<organism evidence="9 10">
    <name type="scientific">Deinococcus ruber</name>
    <dbReference type="NCBI Taxonomy" id="1848197"/>
    <lineage>
        <taxon>Bacteria</taxon>
        <taxon>Thermotogati</taxon>
        <taxon>Deinococcota</taxon>
        <taxon>Deinococci</taxon>
        <taxon>Deinococcales</taxon>
        <taxon>Deinococcaceae</taxon>
        <taxon>Deinococcus</taxon>
    </lineage>
</organism>
<dbReference type="AlphaFoldDB" id="A0A918C9M6"/>
<name>A0A918C9M6_9DEIO</name>
<feature type="transmembrane region" description="Helical" evidence="7">
    <location>
        <begin position="29"/>
        <end position="49"/>
    </location>
</feature>
<feature type="domain" description="ABC transmembrane type-1" evidence="8">
    <location>
        <begin position="82"/>
        <end position="293"/>
    </location>
</feature>
<keyword evidence="10" id="KW-1185">Reference proteome</keyword>
<comment type="caution">
    <text evidence="9">The sequence shown here is derived from an EMBL/GenBank/DDBJ whole genome shotgun (WGS) entry which is preliminary data.</text>
</comment>
<dbReference type="EMBL" id="BMQL01000016">
    <property type="protein sequence ID" value="GGR13852.1"/>
    <property type="molecule type" value="Genomic_DNA"/>
</dbReference>
<sequence>MTAQAIPASSPPTTRQGFRFTPSVMMWPALLYLILTTQAPFFLTIYYSFFQRNLQLPMASYPFVGLDNYIGLFKDPQNLSVIWNTLVLTGGVLIITLVLGGLLAMLLNRPFMGRALVRTILISSFLIMPVVTAVVWKNLLLNYDYGFFSWLIKALGGSPVAWLTVHPMATVITMVSWEWTPFAMLILLTGLQSLPDDQIEAARLDGANPWQEFRHIVLPHWTQALEVVILLETLNVLQVYGEIAISTAGGPGVASTNLPYYISQKLLVEGNIGVGSAAGVVAVILTNLLAVFMLRLINRNTQVGGH</sequence>
<feature type="transmembrane region" description="Helical" evidence="7">
    <location>
        <begin position="81"/>
        <end position="103"/>
    </location>
</feature>
<evidence type="ECO:0000256" key="4">
    <source>
        <dbReference type="ARBA" id="ARBA00022692"/>
    </source>
</evidence>
<evidence type="ECO:0000256" key="7">
    <source>
        <dbReference type="RuleBase" id="RU363032"/>
    </source>
</evidence>
<dbReference type="Gene3D" id="1.10.3720.10">
    <property type="entry name" value="MetI-like"/>
    <property type="match status" value="1"/>
</dbReference>
<evidence type="ECO:0000256" key="2">
    <source>
        <dbReference type="ARBA" id="ARBA00022448"/>
    </source>
</evidence>
<dbReference type="SUPFAM" id="SSF161098">
    <property type="entry name" value="MetI-like"/>
    <property type="match status" value="1"/>
</dbReference>
<feature type="transmembrane region" description="Helical" evidence="7">
    <location>
        <begin position="147"/>
        <end position="165"/>
    </location>
</feature>
<comment type="similarity">
    <text evidence="7">Belongs to the binding-protein-dependent transport system permease family.</text>
</comment>
<dbReference type="PANTHER" id="PTHR43005">
    <property type="entry name" value="BLR7065 PROTEIN"/>
    <property type="match status" value="1"/>
</dbReference>
<feature type="transmembrane region" description="Helical" evidence="7">
    <location>
        <begin position="272"/>
        <end position="294"/>
    </location>
</feature>
<dbReference type="Pfam" id="PF00528">
    <property type="entry name" value="BPD_transp_1"/>
    <property type="match status" value="1"/>
</dbReference>
<keyword evidence="4 7" id="KW-0812">Transmembrane</keyword>
<comment type="subcellular location">
    <subcellularLocation>
        <location evidence="1 7">Cell membrane</location>
        <topology evidence="1 7">Multi-pass membrane protein</topology>
    </subcellularLocation>
</comment>
<keyword evidence="2 7" id="KW-0813">Transport</keyword>
<evidence type="ECO:0000256" key="6">
    <source>
        <dbReference type="ARBA" id="ARBA00023136"/>
    </source>
</evidence>
<reference evidence="9" key="2">
    <citation type="submission" date="2020-09" db="EMBL/GenBank/DDBJ databases">
        <authorList>
            <person name="Sun Q."/>
            <person name="Ohkuma M."/>
        </authorList>
    </citation>
    <scope>NUCLEOTIDE SEQUENCE</scope>
    <source>
        <strain evidence="9">JCM 31311</strain>
    </source>
</reference>
<accession>A0A918C9M6</accession>
<reference evidence="9" key="1">
    <citation type="journal article" date="2014" name="Int. J. Syst. Evol. Microbiol.">
        <title>Complete genome sequence of Corynebacterium casei LMG S-19264T (=DSM 44701T), isolated from a smear-ripened cheese.</title>
        <authorList>
            <consortium name="US DOE Joint Genome Institute (JGI-PGF)"/>
            <person name="Walter F."/>
            <person name="Albersmeier A."/>
            <person name="Kalinowski J."/>
            <person name="Ruckert C."/>
        </authorList>
    </citation>
    <scope>NUCLEOTIDE SEQUENCE</scope>
    <source>
        <strain evidence="9">JCM 31311</strain>
    </source>
</reference>
<evidence type="ECO:0000256" key="3">
    <source>
        <dbReference type="ARBA" id="ARBA00022475"/>
    </source>
</evidence>
<dbReference type="GO" id="GO:0005886">
    <property type="term" value="C:plasma membrane"/>
    <property type="evidence" value="ECO:0007669"/>
    <property type="project" value="UniProtKB-SubCell"/>
</dbReference>
<proteinExistence type="inferred from homology"/>
<keyword evidence="3" id="KW-1003">Cell membrane</keyword>
<dbReference type="PROSITE" id="PS50928">
    <property type="entry name" value="ABC_TM1"/>
    <property type="match status" value="1"/>
</dbReference>
<protein>
    <submittedName>
        <fullName evidence="9">Sugar ABC transporter permease</fullName>
    </submittedName>
</protein>
<evidence type="ECO:0000313" key="10">
    <source>
        <dbReference type="Proteomes" id="UP000603865"/>
    </source>
</evidence>
<evidence type="ECO:0000259" key="8">
    <source>
        <dbReference type="PROSITE" id="PS50928"/>
    </source>
</evidence>
<dbReference type="CDD" id="cd06261">
    <property type="entry name" value="TM_PBP2"/>
    <property type="match status" value="1"/>
</dbReference>
<dbReference type="PANTHER" id="PTHR43005:SF2">
    <property type="entry name" value="INTEGRAL MEMBRANE SUGAR TRANSPORT PROTEIN"/>
    <property type="match status" value="1"/>
</dbReference>
<dbReference type="GO" id="GO:0055085">
    <property type="term" value="P:transmembrane transport"/>
    <property type="evidence" value="ECO:0007669"/>
    <property type="project" value="InterPro"/>
</dbReference>
<feature type="transmembrane region" description="Helical" evidence="7">
    <location>
        <begin position="115"/>
        <end position="135"/>
    </location>
</feature>
<keyword evidence="6 7" id="KW-0472">Membrane</keyword>
<dbReference type="RefSeq" id="WP_189091172.1">
    <property type="nucleotide sequence ID" value="NZ_BMQL01000016.1"/>
</dbReference>
<evidence type="ECO:0000256" key="5">
    <source>
        <dbReference type="ARBA" id="ARBA00022989"/>
    </source>
</evidence>
<gene>
    <name evidence="9" type="primary">smoF</name>
    <name evidence="9" type="ORF">GCM10008957_28360</name>
</gene>
<evidence type="ECO:0000313" key="9">
    <source>
        <dbReference type="EMBL" id="GGR13852.1"/>
    </source>
</evidence>
<evidence type="ECO:0000256" key="1">
    <source>
        <dbReference type="ARBA" id="ARBA00004651"/>
    </source>
</evidence>
<keyword evidence="5 7" id="KW-1133">Transmembrane helix</keyword>